<keyword evidence="1" id="KW-1133">Transmembrane helix</keyword>
<dbReference type="InParanoid" id="A0A1V8SFM6"/>
<organism evidence="2 3">
    <name type="scientific">Cryoendolithus antarcticus</name>
    <dbReference type="NCBI Taxonomy" id="1507870"/>
    <lineage>
        <taxon>Eukaryota</taxon>
        <taxon>Fungi</taxon>
        <taxon>Dikarya</taxon>
        <taxon>Ascomycota</taxon>
        <taxon>Pezizomycotina</taxon>
        <taxon>Dothideomycetes</taxon>
        <taxon>Dothideomycetidae</taxon>
        <taxon>Cladosporiales</taxon>
        <taxon>Cladosporiaceae</taxon>
        <taxon>Cryoendolithus</taxon>
    </lineage>
</organism>
<accession>A0A1V8SFM6</accession>
<name>A0A1V8SFM6_9PEZI</name>
<evidence type="ECO:0000256" key="1">
    <source>
        <dbReference type="SAM" id="Phobius"/>
    </source>
</evidence>
<dbReference type="Proteomes" id="UP000192596">
    <property type="component" value="Unassembled WGS sequence"/>
</dbReference>
<dbReference type="EMBL" id="NAJO01000050">
    <property type="protein sequence ID" value="OQN97893.1"/>
    <property type="molecule type" value="Genomic_DNA"/>
</dbReference>
<keyword evidence="1" id="KW-0812">Transmembrane</keyword>
<protein>
    <submittedName>
        <fullName evidence="2">Uncharacterized protein</fullName>
    </submittedName>
</protein>
<dbReference type="AlphaFoldDB" id="A0A1V8SFM6"/>
<keyword evidence="1" id="KW-0472">Membrane</keyword>
<reference evidence="3" key="1">
    <citation type="submission" date="2017-03" db="EMBL/GenBank/DDBJ databases">
        <title>Genomes of endolithic fungi from Antarctica.</title>
        <authorList>
            <person name="Coleine C."/>
            <person name="Masonjones S."/>
            <person name="Stajich J.E."/>
        </authorList>
    </citation>
    <scope>NUCLEOTIDE SEQUENCE [LARGE SCALE GENOMIC DNA]</scope>
    <source>
        <strain evidence="3">CCFEE 5527</strain>
    </source>
</reference>
<proteinExistence type="predicted"/>
<comment type="caution">
    <text evidence="2">The sequence shown here is derived from an EMBL/GenBank/DDBJ whole genome shotgun (WGS) entry which is preliminary data.</text>
</comment>
<gene>
    <name evidence="2" type="ORF">B0A48_16204</name>
</gene>
<evidence type="ECO:0000313" key="2">
    <source>
        <dbReference type="EMBL" id="OQN97893.1"/>
    </source>
</evidence>
<sequence length="243" mass="25575">MKSAVSTELTTLTIPNTFTPADSCTRQAFQLYPFGLDRLAVNSTTRTGHGYTAIYTTTVITRGVASECYPTQYELLGKTIKPSAASNMGVAKYVVSSYGAESCPPAFVAYIGNPTSATAAVTTCCPRGMGIITTTGPVQSPYVCSQMNQGPVTIDFGSYTTIVPTETSVGIIGAAVFIAPRQIAHPSSGTSETTKIALGVGFAAVAALMLGAGVLGSIWWRRRSRRSRVLKAQARHGFELLGK</sequence>
<keyword evidence="3" id="KW-1185">Reference proteome</keyword>
<feature type="transmembrane region" description="Helical" evidence="1">
    <location>
        <begin position="196"/>
        <end position="220"/>
    </location>
</feature>
<evidence type="ECO:0000313" key="3">
    <source>
        <dbReference type="Proteomes" id="UP000192596"/>
    </source>
</evidence>